<dbReference type="SUPFAM" id="SSF56059">
    <property type="entry name" value="Glutathione synthetase ATP-binding domain-like"/>
    <property type="match status" value="1"/>
</dbReference>
<dbReference type="PANTHER" id="PTHR42793">
    <property type="entry name" value="COA BINDING DOMAIN CONTAINING PROTEIN"/>
    <property type="match status" value="1"/>
</dbReference>
<dbReference type="RefSeq" id="WP_168109094.1">
    <property type="nucleotide sequence ID" value="NZ_VTOX01000008.1"/>
</dbReference>
<dbReference type="AlphaFoldDB" id="A0A7X6DIU4"/>
<keyword evidence="3" id="KW-1185">Reference proteome</keyword>
<organism evidence="2 3">
    <name type="scientific">Ramlibacter lithotrophicus</name>
    <dbReference type="NCBI Taxonomy" id="2606681"/>
    <lineage>
        <taxon>Bacteria</taxon>
        <taxon>Pseudomonadati</taxon>
        <taxon>Pseudomonadota</taxon>
        <taxon>Betaproteobacteria</taxon>
        <taxon>Burkholderiales</taxon>
        <taxon>Comamonadaceae</taxon>
        <taxon>Ramlibacter</taxon>
    </lineage>
</organism>
<dbReference type="Gene3D" id="3.40.50.261">
    <property type="entry name" value="Succinyl-CoA synthetase domains"/>
    <property type="match status" value="2"/>
</dbReference>
<evidence type="ECO:0000259" key="1">
    <source>
        <dbReference type="SMART" id="SM00881"/>
    </source>
</evidence>
<dbReference type="Gene3D" id="3.30.1490.20">
    <property type="entry name" value="ATP-grasp fold, A domain"/>
    <property type="match status" value="1"/>
</dbReference>
<dbReference type="SUPFAM" id="SSF51735">
    <property type="entry name" value="NAD(P)-binding Rossmann-fold domains"/>
    <property type="match status" value="1"/>
</dbReference>
<dbReference type="InterPro" id="IPR013815">
    <property type="entry name" value="ATP_grasp_subdomain_1"/>
</dbReference>
<dbReference type="Gene3D" id="3.30.470.20">
    <property type="entry name" value="ATP-grasp fold, B domain"/>
    <property type="match status" value="1"/>
</dbReference>
<proteinExistence type="predicted"/>
<dbReference type="Gene3D" id="3.40.50.720">
    <property type="entry name" value="NAD(P)-binding Rossmann-like Domain"/>
    <property type="match status" value="1"/>
</dbReference>
<dbReference type="EMBL" id="VTOX01000008">
    <property type="protein sequence ID" value="NKE67964.1"/>
    <property type="molecule type" value="Genomic_DNA"/>
</dbReference>
<dbReference type="Pfam" id="PF13380">
    <property type="entry name" value="CoA_binding_2"/>
    <property type="match status" value="1"/>
</dbReference>
<feature type="domain" description="CoA-binding" evidence="1">
    <location>
        <begin position="285"/>
        <end position="382"/>
    </location>
</feature>
<dbReference type="InterPro" id="IPR036291">
    <property type="entry name" value="NAD(P)-bd_dom_sf"/>
</dbReference>
<evidence type="ECO:0000313" key="3">
    <source>
        <dbReference type="Proteomes" id="UP000521868"/>
    </source>
</evidence>
<comment type="caution">
    <text evidence="2">The sequence shown here is derived from an EMBL/GenBank/DDBJ whole genome shotgun (WGS) entry which is preliminary data.</text>
</comment>
<dbReference type="PANTHER" id="PTHR42793:SF1">
    <property type="entry name" value="PEPTIDYL-LYSINE N-ACETYLTRANSFERASE PATZ"/>
    <property type="match status" value="1"/>
</dbReference>
<sequence length="782" mass="82234">MSEVHSGRPAVLPAAGPARAVIDGIFRKANDEGRSSLFEHEVYRLLAAAGIGSTPRHEVIAAGAQPSDELLASFPGSRVVVKVVSSSIAHKSDVGGVAVVAKESAAVQAACRKMAGLADSEGVMVTEFVQADAAGVGSELLVGLRNTRDFGMVITAGIGGVDTELLAGSARRGQAVVSASTALTTAEEFLELFKPTIGYRRLAGLTRGGRRLVTDEALVQCFGGFMALANSLSQGNPETDFTVEELEVNPFTCSGGSLVALDGLCRIARPQPVRPPRPQAKIDKLLHPASIGVMGASATRMNFGRIVLKNIIASGYDRSRLLVINPDGQEVDGARCATSLGALEQKLDLLILAVTADVAFKVVDEVIRTDAAESVLLIPGGMGETEASREPARRMLETIDNARREGRGPVFAGANCLGIISHPGNFDSWFIPEERLPRTQKKAKRTSALISQSGAFLVTRLSKNPWLDPAYMVAIGNQNDMTHGDLIESFAANPEIRVIGAYVEGFKDLDGLAVARAVRKATLAGKQVVIFKNAQSAAGGKAAMGHTASIAGDYEVCNAVLTQAGALIASDVSEFSDLFYLSDCMADKVVGGKRLGALSGAGYDTVAMADSAQVGDFSMSLAAISPSTRDRFMTILAAKKLDAIMEVRNPFDINPGADDEVHQLCIEAMAAEPDVDAVVAGLDPTSPVVRSLKQSARPGFDIDSPESIVQTLPKVVAASRKPIVGVIDGGALFDPMADKLMEQGVCIFRSSERATRALVRYTEARLRAARLRGEPAAGAQGL</sequence>
<dbReference type="SUPFAM" id="SSF52210">
    <property type="entry name" value="Succinyl-CoA synthetase domains"/>
    <property type="match status" value="2"/>
</dbReference>
<dbReference type="GO" id="GO:0005524">
    <property type="term" value="F:ATP binding"/>
    <property type="evidence" value="ECO:0007669"/>
    <property type="project" value="InterPro"/>
</dbReference>
<protein>
    <submittedName>
        <fullName evidence="2">CoA-binding protein</fullName>
    </submittedName>
</protein>
<dbReference type="InterPro" id="IPR016102">
    <property type="entry name" value="Succinyl-CoA_synth-like"/>
</dbReference>
<dbReference type="SMART" id="SM00881">
    <property type="entry name" value="CoA_binding"/>
    <property type="match status" value="1"/>
</dbReference>
<reference evidence="2 3" key="1">
    <citation type="journal article" date="2020" name="Nature">
        <title>Bacterial chemolithoautotrophy via manganese oxidation.</title>
        <authorList>
            <person name="Yu H."/>
            <person name="Leadbetter J.R."/>
        </authorList>
    </citation>
    <scope>NUCLEOTIDE SEQUENCE [LARGE SCALE GENOMIC DNA]</scope>
    <source>
        <strain evidence="2 3">RBP-1</strain>
    </source>
</reference>
<gene>
    <name evidence="2" type="ORF">RAMLITH_19250</name>
</gene>
<dbReference type="InterPro" id="IPR003781">
    <property type="entry name" value="CoA-bd"/>
</dbReference>
<dbReference type="Pfam" id="PF13549">
    <property type="entry name" value="ATP-grasp_5"/>
    <property type="match status" value="1"/>
</dbReference>
<dbReference type="Proteomes" id="UP000521868">
    <property type="component" value="Unassembled WGS sequence"/>
</dbReference>
<accession>A0A7X6DIU4</accession>
<evidence type="ECO:0000313" key="2">
    <source>
        <dbReference type="EMBL" id="NKE67964.1"/>
    </source>
</evidence>
<dbReference type="InterPro" id="IPR032875">
    <property type="entry name" value="Succ_CoA_lig_flav_dom"/>
</dbReference>
<name>A0A7X6DIU4_9BURK</name>
<dbReference type="Pfam" id="PF13607">
    <property type="entry name" value="Succ_CoA_lig"/>
    <property type="match status" value="1"/>
</dbReference>